<accession>A0ABS2SZI4</accession>
<sequence>MKIGITGHQDLSEVPSINKLKALLKLLIEREGGNLAYTSLAIGADQIFADVCTELSIDYCAIIPAEDYIKNFDKKEKSNYKRLLNGATNIHLMPFKKSTEEAFYRAGLYISDCSDCIVAIWDGEEAKGLGGTGDIVKYSVDKGIKVIHVHPSTLSVTYL</sequence>
<evidence type="ECO:0000313" key="1">
    <source>
        <dbReference type="EMBL" id="MBM7840936.1"/>
    </source>
</evidence>
<keyword evidence="2" id="KW-1185">Reference proteome</keyword>
<comment type="caution">
    <text evidence="1">The sequence shown here is derived from an EMBL/GenBank/DDBJ whole genome shotgun (WGS) entry which is preliminary data.</text>
</comment>
<proteinExistence type="predicted"/>
<dbReference type="RefSeq" id="WP_204468802.1">
    <property type="nucleotide sequence ID" value="NZ_JAFBCV010000019.1"/>
</dbReference>
<dbReference type="PANTHER" id="PTHR38440:SF1">
    <property type="entry name" value="UPF0398 PROTEIN SPR0331"/>
    <property type="match status" value="1"/>
</dbReference>
<name>A0ABS2SZI4_9BACI</name>
<evidence type="ECO:0000313" key="2">
    <source>
        <dbReference type="Proteomes" id="UP001179280"/>
    </source>
</evidence>
<protein>
    <submittedName>
        <fullName evidence="1">Phage-like protein YoqJ</fullName>
    </submittedName>
</protein>
<dbReference type="InterPro" id="IPR010697">
    <property type="entry name" value="YspA"/>
</dbReference>
<dbReference type="EMBL" id="JAFBCV010000019">
    <property type="protein sequence ID" value="MBM7840936.1"/>
    <property type="molecule type" value="Genomic_DNA"/>
</dbReference>
<organism evidence="1 2">
    <name type="scientific">Shouchella xiaoxiensis</name>
    <dbReference type="NCBI Taxonomy" id="766895"/>
    <lineage>
        <taxon>Bacteria</taxon>
        <taxon>Bacillati</taxon>
        <taxon>Bacillota</taxon>
        <taxon>Bacilli</taxon>
        <taxon>Bacillales</taxon>
        <taxon>Bacillaceae</taxon>
        <taxon>Shouchella</taxon>
    </lineage>
</organism>
<gene>
    <name evidence="1" type="ORF">JOC54_004230</name>
</gene>
<dbReference type="SUPFAM" id="SSF102405">
    <property type="entry name" value="MCP/YpsA-like"/>
    <property type="match status" value="1"/>
</dbReference>
<dbReference type="Proteomes" id="UP001179280">
    <property type="component" value="Unassembled WGS sequence"/>
</dbReference>
<dbReference type="Gene3D" id="3.40.50.450">
    <property type="match status" value="1"/>
</dbReference>
<reference evidence="1" key="1">
    <citation type="submission" date="2021-01" db="EMBL/GenBank/DDBJ databases">
        <title>Genomic Encyclopedia of Type Strains, Phase IV (KMG-IV): sequencing the most valuable type-strain genomes for metagenomic binning, comparative biology and taxonomic classification.</title>
        <authorList>
            <person name="Goeker M."/>
        </authorList>
    </citation>
    <scope>NUCLEOTIDE SEQUENCE</scope>
    <source>
        <strain evidence="1">DSM 21943</strain>
    </source>
</reference>
<dbReference type="PANTHER" id="PTHR38440">
    <property type="entry name" value="UPF0398 PROTEIN YPSA"/>
    <property type="match status" value="1"/>
</dbReference>